<dbReference type="EMBL" id="JAVDQK010000004">
    <property type="protein sequence ID" value="MDR6218358.1"/>
    <property type="molecule type" value="Genomic_DNA"/>
</dbReference>
<evidence type="ECO:0000313" key="1">
    <source>
        <dbReference type="EMBL" id="MDR6218358.1"/>
    </source>
</evidence>
<comment type="caution">
    <text evidence="1">The sequence shown here is derived from an EMBL/GenBank/DDBJ whole genome shotgun (WGS) entry which is preliminary data.</text>
</comment>
<protein>
    <submittedName>
        <fullName evidence="1">Uncharacterized protein</fullName>
    </submittedName>
</protein>
<sequence length="142" mass="15168">MDPHRLTPPPAGPHLVVGLPGSGLALLLPVSVPELQVWLRATHARTAAHLTAQLIPWTWPAGPRHDFGLTGTQLLREPPQLRGTAVTARLNPAQRAVTLDVPGRPYLRSAPLTVRAIRALMLAGLRDPSPAPSTPDPTLETP</sequence>
<dbReference type="Proteomes" id="UP001185331">
    <property type="component" value="Unassembled WGS sequence"/>
</dbReference>
<reference evidence="1" key="1">
    <citation type="submission" date="2023-07" db="EMBL/GenBank/DDBJ databases">
        <title>Sorghum-associated microbial communities from plants grown in Nebraska, USA.</title>
        <authorList>
            <person name="Schachtman D."/>
        </authorList>
    </citation>
    <scope>NUCLEOTIDE SEQUENCE</scope>
    <source>
        <strain evidence="1">BE330</strain>
    </source>
</reference>
<accession>A0AAE4BKZ5</accession>
<gene>
    <name evidence="1" type="ORF">J2Y00_001921</name>
</gene>
<dbReference type="RefSeq" id="WP_309854773.1">
    <property type="nucleotide sequence ID" value="NZ_JAVDQJ010000005.1"/>
</dbReference>
<dbReference type="AlphaFoldDB" id="A0AAE4BKZ5"/>
<organism evidence="1 2">
    <name type="scientific">Deinococcus soli</name>
    <name type="common">ex Cha et al. 2016</name>
    <dbReference type="NCBI Taxonomy" id="1309411"/>
    <lineage>
        <taxon>Bacteria</taxon>
        <taxon>Thermotogati</taxon>
        <taxon>Deinococcota</taxon>
        <taxon>Deinococci</taxon>
        <taxon>Deinococcales</taxon>
        <taxon>Deinococcaceae</taxon>
        <taxon>Deinococcus</taxon>
    </lineage>
</organism>
<name>A0AAE4BKZ5_9DEIO</name>
<proteinExistence type="predicted"/>
<evidence type="ECO:0000313" key="2">
    <source>
        <dbReference type="Proteomes" id="UP001185331"/>
    </source>
</evidence>